<dbReference type="InterPro" id="IPR018878">
    <property type="entry name" value="ORF6C_dom"/>
</dbReference>
<dbReference type="Pfam" id="PF10552">
    <property type="entry name" value="ORF6C"/>
    <property type="match status" value="1"/>
</dbReference>
<evidence type="ECO:0000313" key="3">
    <source>
        <dbReference type="EMBL" id="DAF60234.1"/>
    </source>
</evidence>
<proteinExistence type="predicted"/>
<dbReference type="Pfam" id="PF08346">
    <property type="entry name" value="AntA"/>
    <property type="match status" value="1"/>
</dbReference>
<evidence type="ECO:0000259" key="1">
    <source>
        <dbReference type="Pfam" id="PF08346"/>
    </source>
</evidence>
<reference evidence="3" key="1">
    <citation type="journal article" date="2021" name="Proc. Natl. Acad. Sci. U.S.A.">
        <title>A Catalog of Tens of Thousands of Viruses from Human Metagenomes Reveals Hidden Associations with Chronic Diseases.</title>
        <authorList>
            <person name="Tisza M.J."/>
            <person name="Buck C.B."/>
        </authorList>
    </citation>
    <scope>NUCLEOTIDE SEQUENCE</scope>
    <source>
        <strain evidence="3">CtqK313</strain>
    </source>
</reference>
<protein>
    <submittedName>
        <fullName evidence="3">Uncharacterized protein</fullName>
    </submittedName>
</protein>
<accession>A0A8S5TBV9</accession>
<dbReference type="InterPro" id="IPR013557">
    <property type="entry name" value="AntA/B_antirep"/>
</dbReference>
<evidence type="ECO:0000259" key="2">
    <source>
        <dbReference type="Pfam" id="PF10552"/>
    </source>
</evidence>
<name>A0A8S5TBV9_9CAUD</name>
<feature type="domain" description="ORF6C" evidence="2">
    <location>
        <begin position="130"/>
        <end position="243"/>
    </location>
</feature>
<organism evidence="3">
    <name type="scientific">Siphoviridae sp. ctqK313</name>
    <dbReference type="NCBI Taxonomy" id="2827946"/>
    <lineage>
        <taxon>Viruses</taxon>
        <taxon>Duplodnaviria</taxon>
        <taxon>Heunggongvirae</taxon>
        <taxon>Uroviricota</taxon>
        <taxon>Caudoviricetes</taxon>
    </lineage>
</organism>
<feature type="domain" description="AntA/AntB antirepressor" evidence="1">
    <location>
        <begin position="32"/>
        <end position="94"/>
    </location>
</feature>
<sequence length="255" mass="29670">MLDTILNKTIDETDKTPIEIALGIDENGYTTARALYDFLDMPKQNFARWAKKNIEENEYFEENVDWWGFFTMKNGNECKDYRLTTDFAKHLSMESHSAKGKIARQYFLKVETKLKEAVKQSIAPMTPLEQLQLQAQAILQVNEKVDVLDKKLERLELDLPILPIEADRITEAVRKRGVDILGGKGSNAYQDRSVRQRVYSNIYADLKANFRVRSYKSIKRHQCDSALNVIARYEAPLYLQDEIFMMNGQRSIWDD</sequence>
<dbReference type="EMBL" id="BK032785">
    <property type="protein sequence ID" value="DAF60234.1"/>
    <property type="molecule type" value="Genomic_DNA"/>
</dbReference>